<keyword evidence="3" id="KW-0479">Metal-binding</keyword>
<organism evidence="8">
    <name type="scientific">hydrothermal vent metagenome</name>
    <dbReference type="NCBI Taxonomy" id="652676"/>
    <lineage>
        <taxon>unclassified sequences</taxon>
        <taxon>metagenomes</taxon>
        <taxon>ecological metagenomes</taxon>
    </lineage>
</organism>
<dbReference type="InterPro" id="IPR029060">
    <property type="entry name" value="PIN-like_dom_sf"/>
</dbReference>
<dbReference type="GO" id="GO:0046872">
    <property type="term" value="F:metal ion binding"/>
    <property type="evidence" value="ECO:0007669"/>
    <property type="project" value="UniProtKB-KW"/>
</dbReference>
<proteinExistence type="inferred from homology"/>
<evidence type="ECO:0000256" key="3">
    <source>
        <dbReference type="ARBA" id="ARBA00022723"/>
    </source>
</evidence>
<dbReference type="PANTHER" id="PTHR33653:SF1">
    <property type="entry name" value="RIBONUCLEASE VAPC2"/>
    <property type="match status" value="1"/>
</dbReference>
<dbReference type="Pfam" id="PF01850">
    <property type="entry name" value="PIN"/>
    <property type="match status" value="1"/>
</dbReference>
<reference evidence="8" key="1">
    <citation type="submission" date="2018-06" db="EMBL/GenBank/DDBJ databases">
        <authorList>
            <person name="Zhirakovskaya E."/>
        </authorList>
    </citation>
    <scope>NUCLEOTIDE SEQUENCE</scope>
</reference>
<name>A0A3B1DXF7_9ZZZZ</name>
<dbReference type="InterPro" id="IPR050556">
    <property type="entry name" value="Type_II_TA_system_RNase"/>
</dbReference>
<accession>A0A3B1DXF7</accession>
<evidence type="ECO:0000256" key="6">
    <source>
        <dbReference type="ARBA" id="ARBA00038093"/>
    </source>
</evidence>
<evidence type="ECO:0000259" key="7">
    <source>
        <dbReference type="Pfam" id="PF01850"/>
    </source>
</evidence>
<dbReference type="GO" id="GO:0016787">
    <property type="term" value="F:hydrolase activity"/>
    <property type="evidence" value="ECO:0007669"/>
    <property type="project" value="UniProtKB-KW"/>
</dbReference>
<dbReference type="GO" id="GO:0004518">
    <property type="term" value="F:nuclease activity"/>
    <property type="evidence" value="ECO:0007669"/>
    <property type="project" value="UniProtKB-KW"/>
</dbReference>
<protein>
    <submittedName>
        <fullName evidence="8">VapC toxin protein</fullName>
    </submittedName>
</protein>
<evidence type="ECO:0000313" key="8">
    <source>
        <dbReference type="EMBL" id="VAX36985.1"/>
    </source>
</evidence>
<dbReference type="Gene3D" id="3.40.50.1010">
    <property type="entry name" value="5'-nuclease"/>
    <property type="match status" value="1"/>
</dbReference>
<evidence type="ECO:0000256" key="1">
    <source>
        <dbReference type="ARBA" id="ARBA00001946"/>
    </source>
</evidence>
<dbReference type="AlphaFoldDB" id="A0A3B1DXF7"/>
<keyword evidence="5" id="KW-0460">Magnesium</keyword>
<gene>
    <name evidence="8" type="ORF">MNBD_UNCLBAC01-1859</name>
</gene>
<dbReference type="InterPro" id="IPR002716">
    <property type="entry name" value="PIN_dom"/>
</dbReference>
<keyword evidence="4" id="KW-0378">Hydrolase</keyword>
<dbReference type="PANTHER" id="PTHR33653">
    <property type="entry name" value="RIBONUCLEASE VAPC2"/>
    <property type="match status" value="1"/>
</dbReference>
<evidence type="ECO:0000256" key="4">
    <source>
        <dbReference type="ARBA" id="ARBA00022801"/>
    </source>
</evidence>
<keyword evidence="2" id="KW-0540">Nuclease</keyword>
<evidence type="ECO:0000256" key="2">
    <source>
        <dbReference type="ARBA" id="ARBA00022722"/>
    </source>
</evidence>
<dbReference type="SUPFAM" id="SSF88723">
    <property type="entry name" value="PIN domain-like"/>
    <property type="match status" value="1"/>
</dbReference>
<sequence length="135" mass="15145">MTYLVDTDIIIYWLKGNSCIEQTALDVGLENISFSIISKAELFFGAYKSTYVKQNLDSISVLSQKIVLLPFDELAAEHFGRIKNFLRQAGIILADADIMIASIALANNLTLITNNTKHFSRINDLKVSNWMLKEG</sequence>
<comment type="cofactor">
    <cofactor evidence="1">
        <name>Mg(2+)</name>
        <dbReference type="ChEBI" id="CHEBI:18420"/>
    </cofactor>
</comment>
<evidence type="ECO:0000256" key="5">
    <source>
        <dbReference type="ARBA" id="ARBA00022842"/>
    </source>
</evidence>
<dbReference type="EMBL" id="UOGJ01000114">
    <property type="protein sequence ID" value="VAX36985.1"/>
    <property type="molecule type" value="Genomic_DNA"/>
</dbReference>
<comment type="similarity">
    <text evidence="6">Belongs to the PINc/VapC protein family.</text>
</comment>
<feature type="domain" description="PIN" evidence="7">
    <location>
        <begin position="3"/>
        <end position="123"/>
    </location>
</feature>